<dbReference type="OrthoDB" id="18996at2759"/>
<proteinExistence type="predicted"/>
<evidence type="ECO:0000313" key="3">
    <source>
        <dbReference type="Proteomes" id="UP000324585"/>
    </source>
</evidence>
<sequence>MAGFVVAVALVKPTHSTYRAVRALSLSRSAAAMRAAREPIGPGEESCWDYPRPPRLELANRRVKVFANGKLVADSTGAYRILETYHPPTYYIPRAHFDAQYLEQERATGSSFCEFKGKATYWSFVVDGKRFDRVAWSYEAPSDPQYKPILGHLAVYAGRVDECQVDGEKVVPQEGGFYGGWINSWIKGPFKGAPGTNHW</sequence>
<reference evidence="3" key="1">
    <citation type="journal article" date="2019" name="Nat. Commun.">
        <title>Expansion of phycobilisome linker gene families in mesophilic red algae.</title>
        <authorList>
            <person name="Lee J."/>
            <person name="Kim D."/>
            <person name="Bhattacharya D."/>
            <person name="Yoon H.S."/>
        </authorList>
    </citation>
    <scope>NUCLEOTIDE SEQUENCE [LARGE SCALE GENOMIC DNA]</scope>
    <source>
        <strain evidence="3">CCMP 1328</strain>
    </source>
</reference>
<dbReference type="OMA" id="SFYAGPW"/>
<organism evidence="2 3">
    <name type="scientific">Porphyridium purpureum</name>
    <name type="common">Red alga</name>
    <name type="synonym">Porphyridium cruentum</name>
    <dbReference type="NCBI Taxonomy" id="35688"/>
    <lineage>
        <taxon>Eukaryota</taxon>
        <taxon>Rhodophyta</taxon>
        <taxon>Bangiophyceae</taxon>
        <taxon>Porphyridiales</taxon>
        <taxon>Porphyridiaceae</taxon>
        <taxon>Porphyridium</taxon>
    </lineage>
</organism>
<dbReference type="Proteomes" id="UP000324585">
    <property type="component" value="Unassembled WGS sequence"/>
</dbReference>
<dbReference type="InterPro" id="IPR007361">
    <property type="entry name" value="DUF427"/>
</dbReference>
<name>A0A5J4Z708_PORPP</name>
<evidence type="ECO:0000259" key="1">
    <source>
        <dbReference type="Pfam" id="PF04248"/>
    </source>
</evidence>
<dbReference type="AlphaFoldDB" id="A0A5J4Z708"/>
<dbReference type="PANTHER" id="PTHR43058:SF1">
    <property type="entry name" value="DUF427 DOMAIN-CONTAINING PROTEIN"/>
    <property type="match status" value="1"/>
</dbReference>
<dbReference type="EMBL" id="VRMN01000001">
    <property type="protein sequence ID" value="KAA8499701.1"/>
    <property type="molecule type" value="Genomic_DNA"/>
</dbReference>
<gene>
    <name evidence="2" type="ORF">FVE85_7286</name>
</gene>
<feature type="domain" description="DUF427" evidence="1">
    <location>
        <begin position="63"/>
        <end position="157"/>
    </location>
</feature>
<protein>
    <recommendedName>
        <fullName evidence="1">DUF427 domain-containing protein</fullName>
    </recommendedName>
</protein>
<evidence type="ECO:0000313" key="2">
    <source>
        <dbReference type="EMBL" id="KAA8499701.1"/>
    </source>
</evidence>
<comment type="caution">
    <text evidence="2">The sequence shown here is derived from an EMBL/GenBank/DDBJ whole genome shotgun (WGS) entry which is preliminary data.</text>
</comment>
<keyword evidence="3" id="KW-1185">Reference proteome</keyword>
<dbReference type="InterPro" id="IPR038694">
    <property type="entry name" value="DUF427_sf"/>
</dbReference>
<accession>A0A5J4Z708</accession>
<dbReference type="Gene3D" id="2.170.150.40">
    <property type="entry name" value="Domain of unknown function (DUF427)"/>
    <property type="match status" value="1"/>
</dbReference>
<dbReference type="Pfam" id="PF04248">
    <property type="entry name" value="NTP_transf_9"/>
    <property type="match status" value="1"/>
</dbReference>
<dbReference type="PANTHER" id="PTHR43058">
    <property type="entry name" value="SLR0655 PROTEIN"/>
    <property type="match status" value="1"/>
</dbReference>